<dbReference type="Proteomes" id="UP000318720">
    <property type="component" value="Unassembled WGS sequence"/>
</dbReference>
<sequence>MHKSETCWWLPRTAPRGRLRQEDDPLAPPAGRGPGNTAAPPLGGRATQGCPPIRGVIVLTVKLFGETLKAPRTLAVWHG</sequence>
<evidence type="ECO:0000313" key="3">
    <source>
        <dbReference type="Proteomes" id="UP000318720"/>
    </source>
</evidence>
<evidence type="ECO:0000313" key="2">
    <source>
        <dbReference type="EMBL" id="TQE29439.1"/>
    </source>
</evidence>
<organism evidence="2 3">
    <name type="scientific">Streptomyces ipomoeae</name>
    <dbReference type="NCBI Taxonomy" id="103232"/>
    <lineage>
        <taxon>Bacteria</taxon>
        <taxon>Bacillati</taxon>
        <taxon>Actinomycetota</taxon>
        <taxon>Actinomycetes</taxon>
        <taxon>Kitasatosporales</taxon>
        <taxon>Streptomycetaceae</taxon>
        <taxon>Streptomyces</taxon>
    </lineage>
</organism>
<reference evidence="2 3" key="1">
    <citation type="submission" date="2019-03" db="EMBL/GenBank/DDBJ databases">
        <title>Comparative genomic analyses of the sweetpotato soil rot pathogen, Streptomyces ipomoeae.</title>
        <authorList>
            <person name="Ruschel Soares N."/>
            <person name="Badger J.H."/>
            <person name="Huguet-Tapia J.C."/>
            <person name="Clark C.A."/>
            <person name="Pettis G.S."/>
        </authorList>
    </citation>
    <scope>NUCLEOTIDE SEQUENCE [LARGE SCALE GENOMIC DNA]</scope>
    <source>
        <strain evidence="2 3">88-35</strain>
    </source>
</reference>
<proteinExistence type="predicted"/>
<feature type="region of interest" description="Disordered" evidence="1">
    <location>
        <begin position="1"/>
        <end position="49"/>
    </location>
</feature>
<gene>
    <name evidence="2" type="ORF">Sipo8835_24425</name>
</gene>
<comment type="caution">
    <text evidence="2">The sequence shown here is derived from an EMBL/GenBank/DDBJ whole genome shotgun (WGS) entry which is preliminary data.</text>
</comment>
<name>A0AAE8VZJ7_9ACTN</name>
<dbReference type="EMBL" id="SPAZ01000201">
    <property type="protein sequence ID" value="TQE29439.1"/>
    <property type="molecule type" value="Genomic_DNA"/>
</dbReference>
<dbReference type="AlphaFoldDB" id="A0AAE8VZJ7"/>
<accession>A0AAE8VZJ7</accession>
<evidence type="ECO:0000256" key="1">
    <source>
        <dbReference type="SAM" id="MobiDB-lite"/>
    </source>
</evidence>
<protein>
    <submittedName>
        <fullName evidence="2">Uncharacterized protein</fullName>
    </submittedName>
</protein>